<feature type="domain" description="RsbT co-antagonist protein RsbRD N-terminal" evidence="3">
    <location>
        <begin position="27"/>
        <end position="172"/>
    </location>
</feature>
<proteinExistence type="inferred from homology"/>
<gene>
    <name evidence="5" type="ORF">SAMN05421810_11279</name>
</gene>
<dbReference type="InterPro" id="IPR025736">
    <property type="entry name" value="PucR_C-HTH_dom"/>
</dbReference>
<dbReference type="PANTHER" id="PTHR33744:SF1">
    <property type="entry name" value="DNA-BINDING TRANSCRIPTIONAL ACTIVATOR ADER"/>
    <property type="match status" value="1"/>
</dbReference>
<dbReference type="EMBL" id="FOWW01000012">
    <property type="protein sequence ID" value="SFQ67490.1"/>
    <property type="molecule type" value="Genomic_DNA"/>
</dbReference>
<dbReference type="Pfam" id="PF14361">
    <property type="entry name" value="RsbRD_N"/>
    <property type="match status" value="1"/>
</dbReference>
<dbReference type="InterPro" id="IPR041522">
    <property type="entry name" value="CdaR_GGDEF"/>
</dbReference>
<accession>A0A1I6AFP4</accession>
<protein>
    <submittedName>
        <fullName evidence="5">PucR C-terminal helix-turn-helix domain-containing protein</fullName>
    </submittedName>
</protein>
<dbReference type="Pfam" id="PF17853">
    <property type="entry name" value="GGDEF_2"/>
    <property type="match status" value="1"/>
</dbReference>
<dbReference type="PANTHER" id="PTHR33744">
    <property type="entry name" value="CARBOHYDRATE DIACID REGULATOR"/>
    <property type="match status" value="1"/>
</dbReference>
<dbReference type="AlphaFoldDB" id="A0A1I6AFP4"/>
<sequence length="428" mass="46610">MVITVLEDSEVAEHVARVAATLGGRAEELTSDLVALYERELGHLVHDTEDMVSLLSASVYQNIDTALRIFQHGIDPTRVEAPAAAMEYARRLAQRGTPVIDLIRAYYLGQTAVLDEAMAEAARQVDDTQLLSAMMRGALTTTFAFIDRVTQQVVSAYQEERDRWLLNRSAVRAARVRALLDGGGTDLDATSAGLGYRLRGTHVGVIAWYPDGSAVGDALTRLEALTGELGARLGGDGRPLFVPHDELCAWVWLPLPGPAPDREWLRRALAEVESADSADGAVRLAVGEPGHDLAGFRRTHRQAQRVHALAQAAGERCARVLTFAEVGGIALMASDITAASAWVRDTLGPLATDDEQHERLRETLRVFLAGGGSYTAAASRLTMHKNSVQYRVRKAEELLGRPVAERRLDVELALTLCHRLGPAVLHRR</sequence>
<evidence type="ECO:0000313" key="5">
    <source>
        <dbReference type="EMBL" id="SFQ67490.1"/>
    </source>
</evidence>
<feature type="domain" description="PucR C-terminal helix-turn-helix" evidence="2">
    <location>
        <begin position="360"/>
        <end position="415"/>
    </location>
</feature>
<keyword evidence="6" id="KW-1185">Reference proteome</keyword>
<evidence type="ECO:0000259" key="2">
    <source>
        <dbReference type="Pfam" id="PF13556"/>
    </source>
</evidence>
<organism evidence="5 6">
    <name type="scientific">Amycolatopsis arida</name>
    <dbReference type="NCBI Taxonomy" id="587909"/>
    <lineage>
        <taxon>Bacteria</taxon>
        <taxon>Bacillati</taxon>
        <taxon>Actinomycetota</taxon>
        <taxon>Actinomycetes</taxon>
        <taxon>Pseudonocardiales</taxon>
        <taxon>Pseudonocardiaceae</taxon>
        <taxon>Amycolatopsis</taxon>
    </lineage>
</organism>
<name>A0A1I6AFP4_9PSEU</name>
<dbReference type="Pfam" id="PF13556">
    <property type="entry name" value="HTH_30"/>
    <property type="match status" value="1"/>
</dbReference>
<dbReference type="Gene3D" id="1.10.10.2840">
    <property type="entry name" value="PucR C-terminal helix-turn-helix domain"/>
    <property type="match status" value="1"/>
</dbReference>
<evidence type="ECO:0000259" key="3">
    <source>
        <dbReference type="Pfam" id="PF14361"/>
    </source>
</evidence>
<dbReference type="Proteomes" id="UP000198727">
    <property type="component" value="Unassembled WGS sequence"/>
</dbReference>
<dbReference type="InterPro" id="IPR051448">
    <property type="entry name" value="CdaR-like_regulators"/>
</dbReference>
<dbReference type="InterPro" id="IPR025751">
    <property type="entry name" value="RsbRD_N_dom"/>
</dbReference>
<evidence type="ECO:0000313" key="6">
    <source>
        <dbReference type="Proteomes" id="UP000198727"/>
    </source>
</evidence>
<feature type="domain" description="CdaR GGDEF-like" evidence="4">
    <location>
        <begin position="186"/>
        <end position="307"/>
    </location>
</feature>
<evidence type="ECO:0000256" key="1">
    <source>
        <dbReference type="ARBA" id="ARBA00006754"/>
    </source>
</evidence>
<reference evidence="6" key="1">
    <citation type="submission" date="2016-10" db="EMBL/GenBank/DDBJ databases">
        <authorList>
            <person name="Varghese N."/>
            <person name="Submissions S."/>
        </authorList>
    </citation>
    <scope>NUCLEOTIDE SEQUENCE [LARGE SCALE GENOMIC DNA]</scope>
    <source>
        <strain evidence="6">CGMCC 4.5579</strain>
    </source>
</reference>
<evidence type="ECO:0000259" key="4">
    <source>
        <dbReference type="Pfam" id="PF17853"/>
    </source>
</evidence>
<comment type="similarity">
    <text evidence="1">Belongs to the CdaR family.</text>
</comment>
<dbReference type="STRING" id="587909.SAMN05421810_11279"/>
<dbReference type="InterPro" id="IPR042070">
    <property type="entry name" value="PucR_C-HTH_sf"/>
</dbReference>